<dbReference type="InterPro" id="IPR021109">
    <property type="entry name" value="Peptidase_aspartic_dom_sf"/>
</dbReference>
<dbReference type="OrthoDB" id="4074350at2759"/>
<evidence type="ECO:0000256" key="2">
    <source>
        <dbReference type="SAM" id="MobiDB-lite"/>
    </source>
</evidence>
<dbReference type="Gene3D" id="2.40.70.10">
    <property type="entry name" value="Acid Proteases"/>
    <property type="match status" value="2"/>
</dbReference>
<dbReference type="EMBL" id="ML994172">
    <property type="protein sequence ID" value="KAF2198084.1"/>
    <property type="molecule type" value="Genomic_DNA"/>
</dbReference>
<keyword evidence="3" id="KW-1133">Transmembrane helix</keyword>
<organism evidence="6 7">
    <name type="scientific">Delitschia confertaspora ATCC 74209</name>
    <dbReference type="NCBI Taxonomy" id="1513339"/>
    <lineage>
        <taxon>Eukaryota</taxon>
        <taxon>Fungi</taxon>
        <taxon>Dikarya</taxon>
        <taxon>Ascomycota</taxon>
        <taxon>Pezizomycotina</taxon>
        <taxon>Dothideomycetes</taxon>
        <taxon>Pleosporomycetidae</taxon>
        <taxon>Pleosporales</taxon>
        <taxon>Delitschiaceae</taxon>
        <taxon>Delitschia</taxon>
    </lineage>
</organism>
<evidence type="ECO:0000256" key="4">
    <source>
        <dbReference type="SAM" id="SignalP"/>
    </source>
</evidence>
<keyword evidence="3" id="KW-0472">Membrane</keyword>
<name>A0A9P4MMA5_9PLEO</name>
<evidence type="ECO:0000256" key="1">
    <source>
        <dbReference type="ARBA" id="ARBA00007447"/>
    </source>
</evidence>
<dbReference type="InterPro" id="IPR034164">
    <property type="entry name" value="Pepsin-like_dom"/>
</dbReference>
<dbReference type="Proteomes" id="UP000799536">
    <property type="component" value="Unassembled WGS sequence"/>
</dbReference>
<evidence type="ECO:0000313" key="7">
    <source>
        <dbReference type="Proteomes" id="UP000799536"/>
    </source>
</evidence>
<proteinExistence type="inferred from homology"/>
<feature type="transmembrane region" description="Helical" evidence="3">
    <location>
        <begin position="432"/>
        <end position="457"/>
    </location>
</feature>
<keyword evidence="6" id="KW-0645">Protease</keyword>
<feature type="region of interest" description="Disordered" evidence="2">
    <location>
        <begin position="599"/>
        <end position="619"/>
    </location>
</feature>
<feature type="domain" description="Peptidase A1" evidence="5">
    <location>
        <begin position="51"/>
        <end position="394"/>
    </location>
</feature>
<dbReference type="CDD" id="cd05471">
    <property type="entry name" value="pepsin_like"/>
    <property type="match status" value="1"/>
</dbReference>
<feature type="compositionally biased region" description="Basic and acidic residues" evidence="2">
    <location>
        <begin position="600"/>
        <end position="619"/>
    </location>
</feature>
<dbReference type="GO" id="GO:0006508">
    <property type="term" value="P:proteolysis"/>
    <property type="evidence" value="ECO:0007669"/>
    <property type="project" value="UniProtKB-KW"/>
</dbReference>
<dbReference type="GO" id="GO:0004190">
    <property type="term" value="F:aspartic-type endopeptidase activity"/>
    <property type="evidence" value="ECO:0007669"/>
    <property type="project" value="InterPro"/>
</dbReference>
<dbReference type="SUPFAM" id="SSF50630">
    <property type="entry name" value="Acid proteases"/>
    <property type="match status" value="1"/>
</dbReference>
<evidence type="ECO:0000259" key="5">
    <source>
        <dbReference type="PROSITE" id="PS51767"/>
    </source>
</evidence>
<keyword evidence="4" id="KW-0732">Signal</keyword>
<protein>
    <submittedName>
        <fullName evidence="6">Acid protease</fullName>
    </submittedName>
</protein>
<comment type="similarity">
    <text evidence="1">Belongs to the peptidase A1 family.</text>
</comment>
<evidence type="ECO:0000256" key="3">
    <source>
        <dbReference type="SAM" id="Phobius"/>
    </source>
</evidence>
<keyword evidence="3" id="KW-0812">Transmembrane</keyword>
<dbReference type="InterPro" id="IPR001461">
    <property type="entry name" value="Aspartic_peptidase_A1"/>
</dbReference>
<dbReference type="PRINTS" id="PR00792">
    <property type="entry name" value="PEPSIN"/>
</dbReference>
<dbReference type="Pfam" id="PF00026">
    <property type="entry name" value="Asp"/>
    <property type="match status" value="1"/>
</dbReference>
<comment type="caution">
    <text evidence="6">The sequence shown here is derived from an EMBL/GenBank/DDBJ whole genome shotgun (WGS) entry which is preliminary data.</text>
</comment>
<evidence type="ECO:0000313" key="6">
    <source>
        <dbReference type="EMBL" id="KAF2198084.1"/>
    </source>
</evidence>
<feature type="signal peptide" evidence="4">
    <location>
        <begin position="1"/>
        <end position="23"/>
    </location>
</feature>
<feature type="chain" id="PRO_5040235572" evidence="4">
    <location>
        <begin position="24"/>
        <end position="619"/>
    </location>
</feature>
<dbReference type="InterPro" id="IPR033121">
    <property type="entry name" value="PEPTIDASE_A1"/>
</dbReference>
<dbReference type="PANTHER" id="PTHR47966">
    <property type="entry name" value="BETA-SITE APP-CLEAVING ENZYME, ISOFORM A-RELATED"/>
    <property type="match status" value="1"/>
</dbReference>
<reference evidence="6" key="1">
    <citation type="journal article" date="2020" name="Stud. Mycol.">
        <title>101 Dothideomycetes genomes: a test case for predicting lifestyles and emergence of pathogens.</title>
        <authorList>
            <person name="Haridas S."/>
            <person name="Albert R."/>
            <person name="Binder M."/>
            <person name="Bloem J."/>
            <person name="Labutti K."/>
            <person name="Salamov A."/>
            <person name="Andreopoulos B."/>
            <person name="Baker S."/>
            <person name="Barry K."/>
            <person name="Bills G."/>
            <person name="Bluhm B."/>
            <person name="Cannon C."/>
            <person name="Castanera R."/>
            <person name="Culley D."/>
            <person name="Daum C."/>
            <person name="Ezra D."/>
            <person name="Gonzalez J."/>
            <person name="Henrissat B."/>
            <person name="Kuo A."/>
            <person name="Liang C."/>
            <person name="Lipzen A."/>
            <person name="Lutzoni F."/>
            <person name="Magnuson J."/>
            <person name="Mondo S."/>
            <person name="Nolan M."/>
            <person name="Ohm R."/>
            <person name="Pangilinan J."/>
            <person name="Park H.-J."/>
            <person name="Ramirez L."/>
            <person name="Alfaro M."/>
            <person name="Sun H."/>
            <person name="Tritt A."/>
            <person name="Yoshinaga Y."/>
            <person name="Zwiers L.-H."/>
            <person name="Turgeon B."/>
            <person name="Goodwin S."/>
            <person name="Spatafora J."/>
            <person name="Crous P."/>
            <person name="Grigoriev I."/>
        </authorList>
    </citation>
    <scope>NUCLEOTIDE SEQUENCE</scope>
    <source>
        <strain evidence="6">ATCC 74209</strain>
    </source>
</reference>
<keyword evidence="6" id="KW-0378">Hydrolase</keyword>
<dbReference type="GO" id="GO:0000324">
    <property type="term" value="C:fungal-type vacuole"/>
    <property type="evidence" value="ECO:0007669"/>
    <property type="project" value="TreeGrafter"/>
</dbReference>
<accession>A0A9P4MMA5</accession>
<sequence length="619" mass="68154">MGGATKLPRLVTVLATLFAVVAGAENNNTNLGKPISIPASQFWDGKDGPWSTFRIQVGSPPQQIHVLPASDQSSTWLVIPEGCNSSQDKECEENRGNTYKRDNSSTWQEYGGYELNTYLEKRINLTGDGLYGFDTLELGWVGDNMPKLPDQLVTGIFTTDFYLGSLALNPRPTNFTNYNTPIPSLMQTLRSNVTTPIPSTTWSYTAGSHNLSPKVFASLILGGYDSTRFAPNNVTFPFGADISFDFQVTIQSVTTNLTDKPLLNTGITSYINTLVPDIWLPTGTCKLFEDAFGLKWDEKTQLYLLDDKLHESLLEKNPVVSFKVGPQLTGPSVTIDMPYWNFYQTATSAYIGNSSGLYFPLKRAANDTQYILGRTFLQSAYLGADYERNTFNLSQALYPASSVEQKIVAIYPPSNETSHAEDKTKKSSGLSIGVIVGIVIGAVVGALIIGIIFFIFYRRRKTSHPYKEPREMTPELDDTDRHRTLGVEVDGDDRKLEMGEGLRHEVAGDWIPKVELSAGGDHQKPAEADGVRVEIYEMPADDPKLTEMDGGMECAEMDGGAKCAEIDSRSLCPEMEGEGHVVEKSISPHAKSVAPLVDIEEVKPDELPRTPDRKPGQGK</sequence>
<keyword evidence="7" id="KW-1185">Reference proteome</keyword>
<dbReference type="PROSITE" id="PS51767">
    <property type="entry name" value="PEPTIDASE_A1"/>
    <property type="match status" value="1"/>
</dbReference>
<dbReference type="PANTHER" id="PTHR47966:SF51">
    <property type="entry name" value="BETA-SITE APP-CLEAVING ENZYME, ISOFORM A-RELATED"/>
    <property type="match status" value="1"/>
</dbReference>
<gene>
    <name evidence="6" type="ORF">GQ43DRAFT_379500</name>
</gene>
<dbReference type="AlphaFoldDB" id="A0A9P4MMA5"/>